<name>A0A1C3XHC8_9BRAD</name>
<evidence type="ECO:0000313" key="1">
    <source>
        <dbReference type="EMBL" id="SCB51670.1"/>
    </source>
</evidence>
<dbReference type="AlphaFoldDB" id="A0A1C3XHC8"/>
<dbReference type="Proteomes" id="UP000183174">
    <property type="component" value="Unassembled WGS sequence"/>
</dbReference>
<sequence length="187" mass="18992">MSTIYTYHAECPALAEAPAATDVLLVYDTSAGRTKTITADYLAGAVSAPVVTTATSLTITAAAHANRTVRIDSAAPVAITLPQATGTGNKYRFVVGVAATGTASTIKVANATDVMRGYAFAVTTTSDNAEGFKTSATSDTISMNGTTLGGVVGDIYEIEDLLTGVFSVKCFTAPTGTEATPFSATVS</sequence>
<dbReference type="EMBL" id="FMAE01000021">
    <property type="protein sequence ID" value="SCB51670.1"/>
    <property type="molecule type" value="Genomic_DNA"/>
</dbReference>
<proteinExistence type="predicted"/>
<organism evidence="1 2">
    <name type="scientific">Bradyrhizobium yuanmingense</name>
    <dbReference type="NCBI Taxonomy" id="108015"/>
    <lineage>
        <taxon>Bacteria</taxon>
        <taxon>Pseudomonadati</taxon>
        <taxon>Pseudomonadota</taxon>
        <taxon>Alphaproteobacteria</taxon>
        <taxon>Hyphomicrobiales</taxon>
        <taxon>Nitrobacteraceae</taxon>
        <taxon>Bradyrhizobium</taxon>
    </lineage>
</organism>
<protein>
    <submittedName>
        <fullName evidence="1">Uncharacterized protein</fullName>
    </submittedName>
</protein>
<gene>
    <name evidence="1" type="ORF">GA0061099_10217</name>
</gene>
<evidence type="ECO:0000313" key="2">
    <source>
        <dbReference type="Proteomes" id="UP000183174"/>
    </source>
</evidence>
<accession>A0A1C3XHC8</accession>
<dbReference type="RefSeq" id="WP_083235153.1">
    <property type="nucleotide sequence ID" value="NZ_FMAE01000021.1"/>
</dbReference>
<reference evidence="1 2" key="1">
    <citation type="submission" date="2016-08" db="EMBL/GenBank/DDBJ databases">
        <authorList>
            <person name="Seilhamer J.J."/>
        </authorList>
    </citation>
    <scope>NUCLEOTIDE SEQUENCE [LARGE SCALE GENOMIC DNA]</scope>
    <source>
        <strain evidence="1 2">CCBAU 10071</strain>
    </source>
</reference>